<evidence type="ECO:0000313" key="1">
    <source>
        <dbReference type="EMBL" id="KAI5393554.1"/>
    </source>
</evidence>
<dbReference type="GO" id="GO:0003723">
    <property type="term" value="F:RNA binding"/>
    <property type="evidence" value="ECO:0007669"/>
    <property type="project" value="TreeGrafter"/>
</dbReference>
<proteinExistence type="predicted"/>
<organism evidence="1 2">
    <name type="scientific">Pisum sativum</name>
    <name type="common">Garden pea</name>
    <name type="synonym">Lathyrus oleraceus</name>
    <dbReference type="NCBI Taxonomy" id="3888"/>
    <lineage>
        <taxon>Eukaryota</taxon>
        <taxon>Viridiplantae</taxon>
        <taxon>Streptophyta</taxon>
        <taxon>Embryophyta</taxon>
        <taxon>Tracheophyta</taxon>
        <taxon>Spermatophyta</taxon>
        <taxon>Magnoliopsida</taxon>
        <taxon>eudicotyledons</taxon>
        <taxon>Gunneridae</taxon>
        <taxon>Pentapetalae</taxon>
        <taxon>rosids</taxon>
        <taxon>fabids</taxon>
        <taxon>Fabales</taxon>
        <taxon>Fabaceae</taxon>
        <taxon>Papilionoideae</taxon>
        <taxon>50 kb inversion clade</taxon>
        <taxon>NPAAA clade</taxon>
        <taxon>Hologalegina</taxon>
        <taxon>IRL clade</taxon>
        <taxon>Fabeae</taxon>
        <taxon>Lathyrus</taxon>
    </lineage>
</organism>
<dbReference type="GO" id="GO:0000973">
    <property type="term" value="P:post-transcriptional tethering of RNA polymerase II gene DNA at nuclear periphery"/>
    <property type="evidence" value="ECO:0007669"/>
    <property type="project" value="TreeGrafter"/>
</dbReference>
<name>A0A9D4W045_PEA</name>
<accession>A0A9D4W045</accession>
<dbReference type="GO" id="GO:0044614">
    <property type="term" value="C:nuclear pore cytoplasmic filaments"/>
    <property type="evidence" value="ECO:0007669"/>
    <property type="project" value="TreeGrafter"/>
</dbReference>
<keyword evidence="2" id="KW-1185">Reference proteome</keyword>
<dbReference type="GO" id="GO:0006405">
    <property type="term" value="P:RNA export from nucleus"/>
    <property type="evidence" value="ECO:0007669"/>
    <property type="project" value="TreeGrafter"/>
</dbReference>
<dbReference type="GO" id="GO:0017056">
    <property type="term" value="F:structural constituent of nuclear pore"/>
    <property type="evidence" value="ECO:0007669"/>
    <property type="project" value="TreeGrafter"/>
</dbReference>
<dbReference type="InterPro" id="IPR037665">
    <property type="entry name" value="Nucleoporin_S59-like"/>
</dbReference>
<dbReference type="Gene3D" id="1.10.10.2360">
    <property type="match status" value="1"/>
</dbReference>
<dbReference type="PANTHER" id="PTHR23198">
    <property type="entry name" value="NUCLEOPORIN"/>
    <property type="match status" value="1"/>
</dbReference>
<protein>
    <submittedName>
        <fullName evidence="1">Uncharacterized protein</fullName>
    </submittedName>
</protein>
<dbReference type="Pfam" id="PF21240">
    <property type="entry name" value="Nup98_GLEBS"/>
    <property type="match status" value="1"/>
</dbReference>
<comment type="caution">
    <text evidence="1">The sequence shown here is derived from an EMBL/GenBank/DDBJ whole genome shotgun (WGS) entry which is preliminary data.</text>
</comment>
<dbReference type="AlphaFoldDB" id="A0A9D4W045"/>
<dbReference type="PANTHER" id="PTHR23198:SF6">
    <property type="entry name" value="NUCLEAR PORE COMPLEX PROTEIN NUP98-NUP96"/>
    <property type="match status" value="1"/>
</dbReference>
<dbReference type="Gramene" id="Psat06G0061300-T1">
    <property type="protein sequence ID" value="KAI5393554.1"/>
    <property type="gene ID" value="KIW84_060613"/>
</dbReference>
<sequence>MFNRHSYSWALKLHCIRAFSQSSYVYCTSNNPFESTTTTFRGQNPTFGSQIPTLTSGSRLASYPATTETKTYSGYTPSGILEFISTMSGYKNKSHEELRWEDYQLITNLLIEACFEVPPNHHNQHLEGPATSVHHHQWLSVASCNALHFQSLDNITLVHQSSAACHKNPMHLRTLQQT</sequence>
<dbReference type="GO" id="GO:0034398">
    <property type="term" value="P:telomere tethering at nuclear periphery"/>
    <property type="evidence" value="ECO:0007669"/>
    <property type="project" value="TreeGrafter"/>
</dbReference>
<dbReference type="Proteomes" id="UP001058974">
    <property type="component" value="Chromosome 6"/>
</dbReference>
<reference evidence="1 2" key="1">
    <citation type="journal article" date="2022" name="Nat. Genet.">
        <title>Improved pea reference genome and pan-genome highlight genomic features and evolutionary characteristics.</title>
        <authorList>
            <person name="Yang T."/>
            <person name="Liu R."/>
            <person name="Luo Y."/>
            <person name="Hu S."/>
            <person name="Wang D."/>
            <person name="Wang C."/>
            <person name="Pandey M.K."/>
            <person name="Ge S."/>
            <person name="Xu Q."/>
            <person name="Li N."/>
            <person name="Li G."/>
            <person name="Huang Y."/>
            <person name="Saxena R.K."/>
            <person name="Ji Y."/>
            <person name="Li M."/>
            <person name="Yan X."/>
            <person name="He Y."/>
            <person name="Liu Y."/>
            <person name="Wang X."/>
            <person name="Xiang C."/>
            <person name="Varshney R.K."/>
            <person name="Ding H."/>
            <person name="Gao S."/>
            <person name="Zong X."/>
        </authorList>
    </citation>
    <scope>NUCLEOTIDE SEQUENCE [LARGE SCALE GENOMIC DNA]</scope>
    <source>
        <strain evidence="1 2">cv. Zhongwan 6</strain>
    </source>
</reference>
<dbReference type="GO" id="GO:0008139">
    <property type="term" value="F:nuclear localization sequence binding"/>
    <property type="evidence" value="ECO:0007669"/>
    <property type="project" value="TreeGrafter"/>
</dbReference>
<gene>
    <name evidence="1" type="ORF">KIW84_060613</name>
</gene>
<dbReference type="EMBL" id="JAMSHJ010000006">
    <property type="protein sequence ID" value="KAI5393554.1"/>
    <property type="molecule type" value="Genomic_DNA"/>
</dbReference>
<dbReference type="GO" id="GO:0006606">
    <property type="term" value="P:protein import into nucleus"/>
    <property type="evidence" value="ECO:0007669"/>
    <property type="project" value="TreeGrafter"/>
</dbReference>
<evidence type="ECO:0000313" key="2">
    <source>
        <dbReference type="Proteomes" id="UP001058974"/>
    </source>
</evidence>